<dbReference type="NCBIfam" id="NF011049">
    <property type="entry name" value="PRK14479.1"/>
    <property type="match status" value="1"/>
</dbReference>
<dbReference type="Pfam" id="PF02734">
    <property type="entry name" value="Dak2"/>
    <property type="match status" value="1"/>
</dbReference>
<evidence type="ECO:0000259" key="5">
    <source>
        <dbReference type="PROSITE" id="PS51480"/>
    </source>
</evidence>
<dbReference type="RefSeq" id="WP_187975058.1">
    <property type="nucleotide sequence ID" value="NZ_CP046884.1"/>
</dbReference>
<dbReference type="SUPFAM" id="SSF101473">
    <property type="entry name" value="DhaL-like"/>
    <property type="match status" value="1"/>
</dbReference>
<reference evidence="7 8" key="1">
    <citation type="submission" date="2019-12" db="EMBL/GenBank/DDBJ databases">
        <title>Corynebacterium sp. nov., isolated from feces of the Anser Albifrons in China.</title>
        <authorList>
            <person name="Liu Q."/>
        </authorList>
    </citation>
    <scope>NUCLEOTIDE SEQUENCE [LARGE SCALE GENOMIC DNA]</scope>
    <source>
        <strain evidence="7 8">4H37-19</strain>
    </source>
</reference>
<dbReference type="PROSITE" id="PS51480">
    <property type="entry name" value="DHAL"/>
    <property type="match status" value="1"/>
</dbReference>
<dbReference type="InterPro" id="IPR004007">
    <property type="entry name" value="DhaL_dom"/>
</dbReference>
<evidence type="ECO:0000256" key="4">
    <source>
        <dbReference type="ARBA" id="ARBA00022840"/>
    </source>
</evidence>
<dbReference type="Gene3D" id="3.40.50.10440">
    <property type="entry name" value="Dihydroxyacetone kinase, domain 1"/>
    <property type="match status" value="1"/>
</dbReference>
<dbReference type="SUPFAM" id="SSF82549">
    <property type="entry name" value="DAK1/DegV-like"/>
    <property type="match status" value="1"/>
</dbReference>
<feature type="domain" description="DhaK" evidence="6">
    <location>
        <begin position="13"/>
        <end position="337"/>
    </location>
</feature>
<proteinExistence type="predicted"/>
<organism evidence="7 8">
    <name type="scientific">Corynebacterium poyangense</name>
    <dbReference type="NCBI Taxonomy" id="2684405"/>
    <lineage>
        <taxon>Bacteria</taxon>
        <taxon>Bacillati</taxon>
        <taxon>Actinomycetota</taxon>
        <taxon>Actinomycetes</taxon>
        <taxon>Mycobacteriales</taxon>
        <taxon>Corynebacteriaceae</taxon>
        <taxon>Corynebacterium</taxon>
    </lineage>
</organism>
<gene>
    <name evidence="7" type="ORF">GP475_02355</name>
</gene>
<dbReference type="KEGG" id="cpoy:GP475_02355"/>
<keyword evidence="8" id="KW-1185">Reference proteome</keyword>
<dbReference type="InterPro" id="IPR004006">
    <property type="entry name" value="DhaK_dom"/>
</dbReference>
<keyword evidence="2" id="KW-0547">Nucleotide-binding</keyword>
<evidence type="ECO:0000313" key="7">
    <source>
        <dbReference type="EMBL" id="QNQ89605.1"/>
    </source>
</evidence>
<evidence type="ECO:0000256" key="2">
    <source>
        <dbReference type="ARBA" id="ARBA00022741"/>
    </source>
</evidence>
<accession>A0A7H0SM30</accession>
<protein>
    <submittedName>
        <fullName evidence="7">DAK2 domain-containing protein</fullName>
    </submittedName>
</protein>
<dbReference type="GO" id="GO:0004371">
    <property type="term" value="F:glycerone kinase activity"/>
    <property type="evidence" value="ECO:0007669"/>
    <property type="project" value="InterPro"/>
</dbReference>
<dbReference type="Gene3D" id="1.25.40.340">
    <property type="match status" value="1"/>
</dbReference>
<dbReference type="Proteomes" id="UP000516320">
    <property type="component" value="Chromosome"/>
</dbReference>
<evidence type="ECO:0000256" key="3">
    <source>
        <dbReference type="ARBA" id="ARBA00022777"/>
    </source>
</evidence>
<keyword evidence="4" id="KW-0067">ATP-binding</keyword>
<evidence type="ECO:0000256" key="1">
    <source>
        <dbReference type="ARBA" id="ARBA00022679"/>
    </source>
</evidence>
<dbReference type="PANTHER" id="PTHR28629">
    <property type="entry name" value="TRIOKINASE/FMN CYCLASE"/>
    <property type="match status" value="1"/>
</dbReference>
<dbReference type="Pfam" id="PF02733">
    <property type="entry name" value="Dak1"/>
    <property type="match status" value="1"/>
</dbReference>
<evidence type="ECO:0000259" key="6">
    <source>
        <dbReference type="PROSITE" id="PS51481"/>
    </source>
</evidence>
<keyword evidence="1" id="KW-0808">Transferase</keyword>
<dbReference type="GO" id="GO:0019563">
    <property type="term" value="P:glycerol catabolic process"/>
    <property type="evidence" value="ECO:0007669"/>
    <property type="project" value="TreeGrafter"/>
</dbReference>
<dbReference type="PROSITE" id="PS51481">
    <property type="entry name" value="DHAK"/>
    <property type="match status" value="1"/>
</dbReference>
<name>A0A7H0SM30_9CORY</name>
<dbReference type="GO" id="GO:0005829">
    <property type="term" value="C:cytosol"/>
    <property type="evidence" value="ECO:0007669"/>
    <property type="project" value="TreeGrafter"/>
</dbReference>
<dbReference type="FunFam" id="3.40.50.10440:FF:000001">
    <property type="entry name" value="Dihydroxyacetone kinase, DhaK subunit"/>
    <property type="match status" value="1"/>
</dbReference>
<dbReference type="InterPro" id="IPR050861">
    <property type="entry name" value="Dihydroxyacetone_Kinase"/>
</dbReference>
<evidence type="ECO:0000313" key="8">
    <source>
        <dbReference type="Proteomes" id="UP000516320"/>
    </source>
</evidence>
<dbReference type="SMART" id="SM01120">
    <property type="entry name" value="Dak2"/>
    <property type="match status" value="1"/>
</dbReference>
<dbReference type="FunFam" id="3.30.1180.20:FF:000001">
    <property type="entry name" value="Dihydroxyacetone kinase 1"/>
    <property type="match status" value="1"/>
</dbReference>
<sequence length="537" mass="57129">MAKNSEIRSFLNEPDHFLPESLGGLVAATPSLRWDSRGFLHHKNSAVDKNSQPAVAVISGGGSGHEPLHAGFIGEGMLYAAVPGLMFTSPNAVQITEATRAADNGRGVVHIVKNYTGDVMNFHVAREHCQDIHTEFVLVDDDVATNTQDEDDGPGRRGTAATIFVEKVAGAAAWMGKNISEVSEVARWVAQNSRSMAAAMSPGHAPTTGNSTFDLPSGHMEVGVGIHGERGTDTQPATDAHTISANLLNAILEDLHLQPQEEVALLINGLGGTTSLELHLVFGQCLQLLEKQNIKVRRGLVGNFVTSVNMAGLSITLTRVTEEILELFDAPTTAPAWPQTIAHDPHYEVAKPEFGLEQPTQGVKNIPYTRFTQRVVEHIEELTDLDRQAGDGDFGHNMAAALRDLSLPLHGSDSDVAEFLSRRFLVRAGGTSGAVFGTLFHHLAQGSLTDACQAVQDLGGAKKGDRTVVDALQPAAEAEAAGKSAAEIIAASQKGAESTALLQAKKGRASYLGKRSQGIIDPGALVVSWLVEALYQH</sequence>
<dbReference type="GO" id="GO:0005524">
    <property type="term" value="F:ATP binding"/>
    <property type="evidence" value="ECO:0007669"/>
    <property type="project" value="UniProtKB-KW"/>
</dbReference>
<dbReference type="EMBL" id="CP046884">
    <property type="protein sequence ID" value="QNQ89605.1"/>
    <property type="molecule type" value="Genomic_DNA"/>
</dbReference>
<dbReference type="AlphaFoldDB" id="A0A7H0SM30"/>
<dbReference type="Gene3D" id="3.30.1180.20">
    <property type="entry name" value="Dihydroxyacetone kinase, domain 2"/>
    <property type="match status" value="1"/>
</dbReference>
<dbReference type="PANTHER" id="PTHR28629:SF4">
    <property type="entry name" value="TRIOKINASE_FMN CYCLASE"/>
    <property type="match status" value="1"/>
</dbReference>
<feature type="domain" description="DhaL" evidence="5">
    <location>
        <begin position="362"/>
        <end position="536"/>
    </location>
</feature>
<keyword evidence="3" id="KW-0418">Kinase</keyword>
<dbReference type="InterPro" id="IPR036117">
    <property type="entry name" value="DhaL_dom_sf"/>
</dbReference>